<evidence type="ECO:0000256" key="1">
    <source>
        <dbReference type="ARBA" id="ARBA00023125"/>
    </source>
</evidence>
<comment type="caution">
    <text evidence="4">The sequence shown here is derived from an EMBL/GenBank/DDBJ whole genome shotgun (WGS) entry which is preliminary data.</text>
</comment>
<dbReference type="Gene3D" id="1.10.150.130">
    <property type="match status" value="1"/>
</dbReference>
<feature type="domain" description="Tyr recombinase" evidence="3">
    <location>
        <begin position="179"/>
        <end position="350"/>
    </location>
</feature>
<dbReference type="InterPro" id="IPR011010">
    <property type="entry name" value="DNA_brk_join_enz"/>
</dbReference>
<reference evidence="4 5" key="1">
    <citation type="submission" date="2020-08" db="EMBL/GenBank/DDBJ databases">
        <title>Genomic Encyclopedia of Type Strains, Phase IV (KMG-IV): sequencing the most valuable type-strain genomes for metagenomic binning, comparative biology and taxonomic classification.</title>
        <authorList>
            <person name="Goeker M."/>
        </authorList>
    </citation>
    <scope>NUCLEOTIDE SEQUENCE [LARGE SCALE GENOMIC DNA]</scope>
    <source>
        <strain evidence="4 5">DSM 26575</strain>
    </source>
</reference>
<protein>
    <submittedName>
        <fullName evidence="4">Integrase</fullName>
    </submittedName>
</protein>
<dbReference type="AlphaFoldDB" id="A0A7W6CUX9"/>
<evidence type="ECO:0000256" key="2">
    <source>
        <dbReference type="ARBA" id="ARBA00023172"/>
    </source>
</evidence>
<evidence type="ECO:0000313" key="5">
    <source>
        <dbReference type="Proteomes" id="UP000582090"/>
    </source>
</evidence>
<keyword evidence="5" id="KW-1185">Reference proteome</keyword>
<gene>
    <name evidence="4" type="ORF">GGQ67_000489</name>
</gene>
<dbReference type="PROSITE" id="PS51898">
    <property type="entry name" value="TYR_RECOMBINASE"/>
    <property type="match status" value="1"/>
</dbReference>
<dbReference type="Proteomes" id="UP000582090">
    <property type="component" value="Unassembled WGS sequence"/>
</dbReference>
<dbReference type="InterPro" id="IPR013762">
    <property type="entry name" value="Integrase-like_cat_sf"/>
</dbReference>
<name>A0A7W6CUX9_9HYPH</name>
<dbReference type="Gene3D" id="1.10.443.10">
    <property type="entry name" value="Intergrase catalytic core"/>
    <property type="match status" value="1"/>
</dbReference>
<dbReference type="GO" id="GO:0006310">
    <property type="term" value="P:DNA recombination"/>
    <property type="evidence" value="ECO:0007669"/>
    <property type="project" value="UniProtKB-KW"/>
</dbReference>
<sequence>MPKSPPIASNTLDEAVLRRAETLDALDSIFPFERRDRLAQLLTDKDAETLKRLIEGGAPENSIRALAADLGYLQAWSLATTGGTLPWPAPEALVQVFMSQHLTSAASASTEGDGGMPQPVEQEMRRQAILKGALPHAPSTVRRRLASWATLTRARDLSGPFAGASIKQAFKRAEHASRRSPTRMSATDVTDDILARLLSTCKRDGLVGCRDRAILLLLAASGGRRRAEVANLRFDDVSIDGRTDSPGKRRRAVHLTVEIGRPGSSEQLSLPGDTAKALLTWIEEAGISGGPVFRKIDQWGNVSRRTLTPQSVNLIVKARAKKAGLDPTLISAQGLRSASSARTRDKAAAD</sequence>
<dbReference type="RefSeq" id="WP_183898574.1">
    <property type="nucleotide sequence ID" value="NZ_JACIDW010000001.1"/>
</dbReference>
<dbReference type="SUPFAM" id="SSF56349">
    <property type="entry name" value="DNA breaking-rejoining enzymes"/>
    <property type="match status" value="1"/>
</dbReference>
<dbReference type="SUPFAM" id="SSF47823">
    <property type="entry name" value="lambda integrase-like, N-terminal domain"/>
    <property type="match status" value="1"/>
</dbReference>
<keyword evidence="2" id="KW-0233">DNA recombination</keyword>
<dbReference type="InterPro" id="IPR002104">
    <property type="entry name" value="Integrase_catalytic"/>
</dbReference>
<dbReference type="GO" id="GO:0003677">
    <property type="term" value="F:DNA binding"/>
    <property type="evidence" value="ECO:0007669"/>
    <property type="project" value="UniProtKB-KW"/>
</dbReference>
<dbReference type="EMBL" id="JACIDW010000001">
    <property type="protein sequence ID" value="MBB3962871.1"/>
    <property type="molecule type" value="Genomic_DNA"/>
</dbReference>
<organism evidence="4 5">
    <name type="scientific">Rhizobium metallidurans</name>
    <dbReference type="NCBI Taxonomy" id="1265931"/>
    <lineage>
        <taxon>Bacteria</taxon>
        <taxon>Pseudomonadati</taxon>
        <taxon>Pseudomonadota</taxon>
        <taxon>Alphaproteobacteria</taxon>
        <taxon>Hyphomicrobiales</taxon>
        <taxon>Rhizobiaceae</taxon>
        <taxon>Rhizobium/Agrobacterium group</taxon>
        <taxon>Rhizobium</taxon>
    </lineage>
</organism>
<accession>A0A7W6CUX9</accession>
<keyword evidence="1" id="KW-0238">DNA-binding</keyword>
<evidence type="ECO:0000313" key="4">
    <source>
        <dbReference type="EMBL" id="MBB3962871.1"/>
    </source>
</evidence>
<proteinExistence type="predicted"/>
<dbReference type="InterPro" id="IPR010998">
    <property type="entry name" value="Integrase_recombinase_N"/>
</dbReference>
<evidence type="ECO:0000259" key="3">
    <source>
        <dbReference type="PROSITE" id="PS51898"/>
    </source>
</evidence>
<dbReference type="GO" id="GO:0015074">
    <property type="term" value="P:DNA integration"/>
    <property type="evidence" value="ECO:0007669"/>
    <property type="project" value="InterPro"/>
</dbReference>